<sequence length="134" mass="14898">MIVPTLRILCGRVLITMVTHSYQVQNSVGTQLPALLIKSDIYSFSVTVLEIVNGKRNKGFSHPGHNLNLLGHKDYILTALANDIHCVTVTSLLTFVILMLSGESALPQPQKPGFYSERDLEDLICTILDQSRNY</sequence>
<organism evidence="1 2">
    <name type="scientific">Malus domestica</name>
    <name type="common">Apple</name>
    <name type="synonym">Pyrus malus</name>
    <dbReference type="NCBI Taxonomy" id="3750"/>
    <lineage>
        <taxon>Eukaryota</taxon>
        <taxon>Viridiplantae</taxon>
        <taxon>Streptophyta</taxon>
        <taxon>Embryophyta</taxon>
        <taxon>Tracheophyta</taxon>
        <taxon>Spermatophyta</taxon>
        <taxon>Magnoliopsida</taxon>
        <taxon>eudicotyledons</taxon>
        <taxon>Gunneridae</taxon>
        <taxon>Pentapetalae</taxon>
        <taxon>rosids</taxon>
        <taxon>fabids</taxon>
        <taxon>Rosales</taxon>
        <taxon>Rosaceae</taxon>
        <taxon>Amygdaloideae</taxon>
        <taxon>Maleae</taxon>
        <taxon>Malus</taxon>
    </lineage>
</organism>
<accession>A0A498JRU7</accession>
<evidence type="ECO:0000313" key="2">
    <source>
        <dbReference type="Proteomes" id="UP000290289"/>
    </source>
</evidence>
<protein>
    <recommendedName>
        <fullName evidence="3">Serine-threonine/tyrosine-protein kinase catalytic domain-containing protein</fullName>
    </recommendedName>
</protein>
<gene>
    <name evidence="1" type="ORF">DVH24_010823</name>
</gene>
<reference evidence="1 2" key="1">
    <citation type="submission" date="2018-10" db="EMBL/GenBank/DDBJ databases">
        <title>A high-quality apple genome assembly.</title>
        <authorList>
            <person name="Hu J."/>
        </authorList>
    </citation>
    <scope>NUCLEOTIDE SEQUENCE [LARGE SCALE GENOMIC DNA]</scope>
    <source>
        <strain evidence="2">cv. HFTH1</strain>
        <tissue evidence="1">Young leaf</tissue>
    </source>
</reference>
<name>A0A498JRU7_MALDO</name>
<evidence type="ECO:0008006" key="3">
    <source>
        <dbReference type="Google" id="ProtNLM"/>
    </source>
</evidence>
<dbReference type="Proteomes" id="UP000290289">
    <property type="component" value="Chromosome 5"/>
</dbReference>
<proteinExistence type="predicted"/>
<dbReference type="EMBL" id="RDQH01000331">
    <property type="protein sequence ID" value="RXH98498.1"/>
    <property type="molecule type" value="Genomic_DNA"/>
</dbReference>
<evidence type="ECO:0000313" key="1">
    <source>
        <dbReference type="EMBL" id="RXH98498.1"/>
    </source>
</evidence>
<keyword evidence="2" id="KW-1185">Reference proteome</keyword>
<dbReference type="AlphaFoldDB" id="A0A498JRU7"/>
<comment type="caution">
    <text evidence="1">The sequence shown here is derived from an EMBL/GenBank/DDBJ whole genome shotgun (WGS) entry which is preliminary data.</text>
</comment>